<evidence type="ECO:0000313" key="4">
    <source>
        <dbReference type="Proteomes" id="UP000683360"/>
    </source>
</evidence>
<accession>A0A8S3U7J2</accession>
<dbReference type="AlphaFoldDB" id="A0A8S3U7J2"/>
<dbReference type="PANTHER" id="PTHR10656">
    <property type="entry name" value="CELL FATE DETERMINING PROTEIN MAB21-RELATED"/>
    <property type="match status" value="1"/>
</dbReference>
<name>A0A8S3U7J2_MYTED</name>
<reference evidence="3" key="1">
    <citation type="submission" date="2021-03" db="EMBL/GenBank/DDBJ databases">
        <authorList>
            <person name="Bekaert M."/>
        </authorList>
    </citation>
    <scope>NUCLEOTIDE SEQUENCE</scope>
</reference>
<dbReference type="EMBL" id="CAJPWZ010002522">
    <property type="protein sequence ID" value="CAG2239499.1"/>
    <property type="molecule type" value="Genomic_DNA"/>
</dbReference>
<keyword evidence="4" id="KW-1185">Reference proteome</keyword>
<comment type="caution">
    <text evidence="3">The sequence shown here is derived from an EMBL/GenBank/DDBJ whole genome shotgun (WGS) entry which is preliminary data.</text>
</comment>
<sequence length="348" mass="40783">MVPVSHRHSSHPEIEWRLSFAKAEQLLAEKAVTSSQRQCLIYLKILRLQLNMKKLSSYCLKNVFLHCCDELHTTAWDNDPAGCVIYMIDILIECINRRHLPCYFLPKNNLIYQLEDQDFDEIMSFLRKIRNDPLSPILDFTDERVLILSTEDCISYNRKFRDIVQPVMNEILSESHPTTKQSIFGCFLDVQCIVASAMLTEKKRTPFFYHLDFYQLFVEKYFQKPFPELIRHIRTKLKSTFLMLLFYEKENIDFPDLENLRGDMACGFYGCCLVVLYKIWHLNVLVSKALAVASNDVGLIGIFTVAALQALEVLAEEEETMQKRNNDICHVFTCCFNRRNLYNKVKIK</sequence>
<protein>
    <recommendedName>
        <fullName evidence="2">Mab-21-like HhH/H2TH-like domain-containing protein</fullName>
    </recommendedName>
</protein>
<dbReference type="InterPro" id="IPR046906">
    <property type="entry name" value="Mab-21_HhH/H2TH-like"/>
</dbReference>
<dbReference type="Pfam" id="PF20266">
    <property type="entry name" value="Mab-21_C"/>
    <property type="match status" value="1"/>
</dbReference>
<evidence type="ECO:0000313" key="3">
    <source>
        <dbReference type="EMBL" id="CAG2239499.1"/>
    </source>
</evidence>
<dbReference type="Proteomes" id="UP000683360">
    <property type="component" value="Unassembled WGS sequence"/>
</dbReference>
<proteinExistence type="inferred from homology"/>
<dbReference type="OrthoDB" id="5974723at2759"/>
<evidence type="ECO:0000259" key="2">
    <source>
        <dbReference type="Pfam" id="PF20266"/>
    </source>
</evidence>
<gene>
    <name evidence="3" type="ORF">MEDL_51876</name>
</gene>
<dbReference type="Gene3D" id="1.10.1410.40">
    <property type="match status" value="1"/>
</dbReference>
<feature type="domain" description="Mab-21-like HhH/H2TH-like" evidence="2">
    <location>
        <begin position="36"/>
        <end position="124"/>
    </location>
</feature>
<comment type="similarity">
    <text evidence="1">Belongs to the mab-21 family.</text>
</comment>
<organism evidence="3 4">
    <name type="scientific">Mytilus edulis</name>
    <name type="common">Blue mussel</name>
    <dbReference type="NCBI Taxonomy" id="6550"/>
    <lineage>
        <taxon>Eukaryota</taxon>
        <taxon>Metazoa</taxon>
        <taxon>Spiralia</taxon>
        <taxon>Lophotrochozoa</taxon>
        <taxon>Mollusca</taxon>
        <taxon>Bivalvia</taxon>
        <taxon>Autobranchia</taxon>
        <taxon>Pteriomorphia</taxon>
        <taxon>Mytilida</taxon>
        <taxon>Mytiloidea</taxon>
        <taxon>Mytilidae</taxon>
        <taxon>Mytilinae</taxon>
        <taxon>Mytilus</taxon>
    </lineage>
</organism>
<evidence type="ECO:0000256" key="1">
    <source>
        <dbReference type="ARBA" id="ARBA00008307"/>
    </source>
</evidence>
<dbReference type="PANTHER" id="PTHR10656:SF42">
    <property type="entry name" value="CYCLIC GMP-AMP SYNTHASE-LIKE PROTEIN-RELATED"/>
    <property type="match status" value="1"/>
</dbReference>